<dbReference type="SUPFAM" id="SSF53448">
    <property type="entry name" value="Nucleotide-diphospho-sugar transferases"/>
    <property type="match status" value="1"/>
</dbReference>
<evidence type="ECO:0000256" key="7">
    <source>
        <dbReference type="ARBA" id="ARBA00022679"/>
    </source>
</evidence>
<dbReference type="GO" id="GO:0005737">
    <property type="term" value="C:cytoplasm"/>
    <property type="evidence" value="ECO:0007669"/>
    <property type="project" value="UniProtKB-SubCell"/>
</dbReference>
<feature type="binding site" evidence="20">
    <location>
        <position position="350"/>
    </location>
    <ligand>
        <name>UDP-N-acetyl-alpha-D-glucosamine</name>
        <dbReference type="ChEBI" id="CHEBI:57705"/>
    </ligand>
</feature>
<evidence type="ECO:0000256" key="10">
    <source>
        <dbReference type="ARBA" id="ARBA00022737"/>
    </source>
</evidence>
<feature type="binding site" evidence="20">
    <location>
        <position position="439"/>
    </location>
    <ligand>
        <name>acetyl-CoA</name>
        <dbReference type="ChEBI" id="CHEBI:57288"/>
    </ligand>
</feature>
<evidence type="ECO:0000256" key="5">
    <source>
        <dbReference type="ARBA" id="ARBA00007947"/>
    </source>
</evidence>
<feature type="domain" description="Nucleotidyl transferase" evidence="21">
    <location>
        <begin position="5"/>
        <end position="218"/>
    </location>
</feature>
<dbReference type="InterPro" id="IPR038009">
    <property type="entry name" value="GlmU_C_LbH"/>
</dbReference>
<dbReference type="Gene3D" id="3.90.550.10">
    <property type="entry name" value="Spore Coat Polysaccharide Biosynthesis Protein SpsA, Chain A"/>
    <property type="match status" value="1"/>
</dbReference>
<dbReference type="NCBIfam" id="TIGR01173">
    <property type="entry name" value="glmU"/>
    <property type="match status" value="1"/>
</dbReference>
<evidence type="ECO:0000256" key="2">
    <source>
        <dbReference type="ARBA" id="ARBA00005166"/>
    </source>
</evidence>
<name>A0A354YV33_9FIRM</name>
<dbReference type="PANTHER" id="PTHR43584:SF3">
    <property type="entry name" value="BIFUNCTIONAL PROTEIN GLMU"/>
    <property type="match status" value="1"/>
</dbReference>
<feature type="binding site" evidence="20">
    <location>
        <begin position="8"/>
        <end position="11"/>
    </location>
    <ligand>
        <name>UDP-N-acetyl-alpha-D-glucosamine</name>
        <dbReference type="ChEBI" id="CHEBI:57705"/>
    </ligand>
</feature>
<dbReference type="UniPathway" id="UPA00973"/>
<dbReference type="SUPFAM" id="SSF51161">
    <property type="entry name" value="Trimeric LpxA-like enzymes"/>
    <property type="match status" value="1"/>
</dbReference>
<dbReference type="Gene3D" id="2.160.10.10">
    <property type="entry name" value="Hexapeptide repeat proteins"/>
    <property type="match status" value="1"/>
</dbReference>
<evidence type="ECO:0000256" key="19">
    <source>
        <dbReference type="ARBA" id="ARBA00049628"/>
    </source>
</evidence>
<feature type="region of interest" description="Linker" evidence="20">
    <location>
        <begin position="230"/>
        <end position="250"/>
    </location>
</feature>
<evidence type="ECO:0000256" key="17">
    <source>
        <dbReference type="ARBA" id="ARBA00048247"/>
    </source>
</evidence>
<feature type="binding site" evidence="20">
    <location>
        <position position="379"/>
    </location>
    <ligand>
        <name>acetyl-CoA</name>
        <dbReference type="ChEBI" id="CHEBI:57288"/>
    </ligand>
</feature>
<feature type="binding site" evidence="20">
    <location>
        <position position="102"/>
    </location>
    <ligand>
        <name>Mg(2+)</name>
        <dbReference type="ChEBI" id="CHEBI:18420"/>
    </ligand>
</feature>
<keyword evidence="6 20" id="KW-0963">Cytoplasm</keyword>
<sequence length="449" mass="48731">MKLSAVILAAGKGLRMRSDLPKVAHKVAGKPIILHVIKAVKEAGIEDIAVVVGHGRGIVQEICSGEKIRFVLQEEQLGTGHALMQAEAVVAPEDTILVLAGDIPLIQAETLRKLIKNHRQKQATATVLSVNMRNPSGYGRILRDKQGAFLRIIEEKDANDEEKGIKEINSGIYCFSARKVFSALHSTSTRNAQGEYYLTEALELLKNQQESIGIFLSDGEEDIYGINDRVQLVQAENILRQRKNRELMLSGVSLMDPASTFIDSDVLIGHDTIILPFSIIEGNSRIGERCEIGPGTRISDSIIGNEVKIESSRLIQASVADRCNIGPFAYLRPETTLQEGVKVGDFVEIKKSTIGSGSKIPHLSYVGDATIGQGVNVGAGTITCNYDGKNKYQTVLEDRVFIGSNTNLVAPVRIGENSITGAGSTISRDVPPHTLAVERAGQKHLPRRG</sequence>
<evidence type="ECO:0000259" key="21">
    <source>
        <dbReference type="Pfam" id="PF00483"/>
    </source>
</evidence>
<keyword evidence="7 20" id="KW-0808">Transferase</keyword>
<accession>A0A354YV33</accession>
<dbReference type="GO" id="GO:0009252">
    <property type="term" value="P:peptidoglycan biosynthetic process"/>
    <property type="evidence" value="ECO:0007669"/>
    <property type="project" value="UniProtKB-UniRule"/>
</dbReference>
<keyword evidence="9 20" id="KW-0479">Metal-binding</keyword>
<dbReference type="CDD" id="cd03353">
    <property type="entry name" value="LbH_GlmU_C"/>
    <property type="match status" value="1"/>
</dbReference>
<evidence type="ECO:0000256" key="12">
    <source>
        <dbReference type="ARBA" id="ARBA00022960"/>
    </source>
</evidence>
<comment type="subcellular location">
    <subcellularLocation>
        <location evidence="1 20">Cytoplasm</location>
    </subcellularLocation>
</comment>
<dbReference type="Proteomes" id="UP000263273">
    <property type="component" value="Unassembled WGS sequence"/>
</dbReference>
<evidence type="ECO:0000256" key="16">
    <source>
        <dbReference type="ARBA" id="ARBA00023316"/>
    </source>
</evidence>
<dbReference type="GO" id="GO:0016020">
    <property type="term" value="C:membrane"/>
    <property type="evidence" value="ECO:0007669"/>
    <property type="project" value="GOC"/>
</dbReference>
<dbReference type="UniPathway" id="UPA00113">
    <property type="reaction ID" value="UER00532"/>
</dbReference>
<dbReference type="Pfam" id="PF00132">
    <property type="entry name" value="Hexapep"/>
    <property type="match status" value="2"/>
</dbReference>
<comment type="catalytic activity">
    <reaction evidence="18 20">
        <text>N-acetyl-alpha-D-glucosamine 1-phosphate + UTP + H(+) = UDP-N-acetyl-alpha-D-glucosamine + diphosphate</text>
        <dbReference type="Rhea" id="RHEA:13509"/>
        <dbReference type="ChEBI" id="CHEBI:15378"/>
        <dbReference type="ChEBI" id="CHEBI:33019"/>
        <dbReference type="ChEBI" id="CHEBI:46398"/>
        <dbReference type="ChEBI" id="CHEBI:57705"/>
        <dbReference type="ChEBI" id="CHEBI:57776"/>
        <dbReference type="EC" id="2.7.7.23"/>
    </reaction>
</comment>
<feature type="binding site" evidence="20">
    <location>
        <position position="404"/>
    </location>
    <ligand>
        <name>acetyl-CoA</name>
        <dbReference type="ChEBI" id="CHEBI:57288"/>
    </ligand>
</feature>
<dbReference type="InterPro" id="IPR029044">
    <property type="entry name" value="Nucleotide-diphossugar_trans"/>
</dbReference>
<keyword evidence="16 20" id="KW-0961">Cell wall biogenesis/degradation</keyword>
<evidence type="ECO:0000256" key="13">
    <source>
        <dbReference type="ARBA" id="ARBA00022984"/>
    </source>
</evidence>
<proteinExistence type="inferred from homology"/>
<dbReference type="AlphaFoldDB" id="A0A354YV33"/>
<feature type="binding site" evidence="20">
    <location>
        <position position="376"/>
    </location>
    <ligand>
        <name>UDP-N-acetyl-alpha-D-glucosamine</name>
        <dbReference type="ChEBI" id="CHEBI:57705"/>
    </ligand>
</feature>
<evidence type="ECO:0000256" key="8">
    <source>
        <dbReference type="ARBA" id="ARBA00022695"/>
    </source>
</evidence>
<evidence type="ECO:0000256" key="20">
    <source>
        <dbReference type="HAMAP-Rule" id="MF_01631"/>
    </source>
</evidence>
<feature type="binding site" evidence="20">
    <location>
        <position position="139"/>
    </location>
    <ligand>
        <name>UDP-N-acetyl-alpha-D-glucosamine</name>
        <dbReference type="ChEBI" id="CHEBI:57705"/>
    </ligand>
</feature>
<evidence type="ECO:0000256" key="4">
    <source>
        <dbReference type="ARBA" id="ARBA00007707"/>
    </source>
</evidence>
<dbReference type="RefSeq" id="WP_276624220.1">
    <property type="nucleotide sequence ID" value="NZ_DLIJ01000086.1"/>
</dbReference>
<evidence type="ECO:0000256" key="3">
    <source>
        <dbReference type="ARBA" id="ARBA00005208"/>
    </source>
</evidence>
<dbReference type="GO" id="GO:0000902">
    <property type="term" value="P:cell morphogenesis"/>
    <property type="evidence" value="ECO:0007669"/>
    <property type="project" value="UniProtKB-UniRule"/>
</dbReference>
<dbReference type="GO" id="GO:0006048">
    <property type="term" value="P:UDP-N-acetylglucosamine biosynthetic process"/>
    <property type="evidence" value="ECO:0007669"/>
    <property type="project" value="UniProtKB-UniPathway"/>
</dbReference>
<comment type="catalytic activity">
    <reaction evidence="17 20">
        <text>alpha-D-glucosamine 1-phosphate + acetyl-CoA = N-acetyl-alpha-D-glucosamine 1-phosphate + CoA + H(+)</text>
        <dbReference type="Rhea" id="RHEA:13725"/>
        <dbReference type="ChEBI" id="CHEBI:15378"/>
        <dbReference type="ChEBI" id="CHEBI:57287"/>
        <dbReference type="ChEBI" id="CHEBI:57288"/>
        <dbReference type="ChEBI" id="CHEBI:57776"/>
        <dbReference type="ChEBI" id="CHEBI:58516"/>
        <dbReference type="EC" id="2.3.1.157"/>
    </reaction>
</comment>
<feature type="binding site" evidence="20">
    <location>
        <position position="227"/>
    </location>
    <ligand>
        <name>Mg(2+)</name>
        <dbReference type="ChEBI" id="CHEBI:18420"/>
    </ligand>
</feature>
<feature type="binding site" evidence="20">
    <location>
        <position position="154"/>
    </location>
    <ligand>
        <name>UDP-N-acetyl-alpha-D-glucosamine</name>
        <dbReference type="ChEBI" id="CHEBI:57705"/>
    </ligand>
</feature>
<dbReference type="GO" id="GO:0003977">
    <property type="term" value="F:UDP-N-acetylglucosamine diphosphorylase activity"/>
    <property type="evidence" value="ECO:0007669"/>
    <property type="project" value="UniProtKB-UniRule"/>
</dbReference>
<feature type="region of interest" description="Pyrophosphorylase" evidence="20">
    <location>
        <begin position="1"/>
        <end position="229"/>
    </location>
</feature>
<evidence type="ECO:0000313" key="22">
    <source>
        <dbReference type="EMBL" id="HBK53044.1"/>
    </source>
</evidence>
<feature type="binding site" evidence="20">
    <location>
        <position position="365"/>
    </location>
    <ligand>
        <name>UDP-N-acetyl-alpha-D-glucosamine</name>
        <dbReference type="ChEBI" id="CHEBI:57705"/>
    </ligand>
</feature>
<dbReference type="InterPro" id="IPR050065">
    <property type="entry name" value="GlmU-like"/>
</dbReference>
<evidence type="ECO:0000313" key="23">
    <source>
        <dbReference type="Proteomes" id="UP000263273"/>
    </source>
</evidence>
<organism evidence="22 23">
    <name type="scientific">Syntrophomonas wolfei</name>
    <dbReference type="NCBI Taxonomy" id="863"/>
    <lineage>
        <taxon>Bacteria</taxon>
        <taxon>Bacillati</taxon>
        <taxon>Bacillota</taxon>
        <taxon>Clostridia</taxon>
        <taxon>Eubacteriales</taxon>
        <taxon>Syntrophomonadaceae</taxon>
        <taxon>Syntrophomonas</taxon>
    </lineage>
</organism>
<dbReference type="GO" id="GO:0009245">
    <property type="term" value="P:lipid A biosynthetic process"/>
    <property type="evidence" value="ECO:0007669"/>
    <property type="project" value="UniProtKB-UniRule"/>
</dbReference>
<comment type="similarity">
    <text evidence="4 20">In the C-terminal section; belongs to the transferase hexapeptide repeat family.</text>
</comment>
<dbReference type="InterPro" id="IPR001451">
    <property type="entry name" value="Hexapep"/>
</dbReference>
<gene>
    <name evidence="20 22" type="primary">glmU</name>
    <name evidence="22" type="ORF">DDZ44_03785</name>
</gene>
<evidence type="ECO:0000256" key="1">
    <source>
        <dbReference type="ARBA" id="ARBA00004496"/>
    </source>
</evidence>
<dbReference type="EC" id="2.3.1.157" evidence="20"/>
<comment type="cofactor">
    <cofactor evidence="20">
        <name>Mg(2+)</name>
        <dbReference type="ChEBI" id="CHEBI:18420"/>
    </cofactor>
    <text evidence="20">Binds 1 Mg(2+) ion per subunit.</text>
</comment>
<reference evidence="22 23" key="1">
    <citation type="journal article" date="2018" name="Nat. Biotechnol.">
        <title>A standardized bacterial taxonomy based on genome phylogeny substantially revises the tree of life.</title>
        <authorList>
            <person name="Parks D.H."/>
            <person name="Chuvochina M."/>
            <person name="Waite D.W."/>
            <person name="Rinke C."/>
            <person name="Skarshewski A."/>
            <person name="Chaumeil P.A."/>
            <person name="Hugenholtz P."/>
        </authorList>
    </citation>
    <scope>NUCLEOTIDE SEQUENCE [LARGE SCALE GENOMIC DNA]</scope>
    <source>
        <strain evidence="22">UBA10948</strain>
    </source>
</reference>
<protein>
    <recommendedName>
        <fullName evidence="20">Bifunctional protein GlmU</fullName>
    </recommendedName>
    <domain>
        <recommendedName>
            <fullName evidence="20">UDP-N-acetylglucosamine pyrophosphorylase</fullName>
            <ecNumber evidence="20">2.7.7.23</ecNumber>
        </recommendedName>
        <alternativeName>
            <fullName evidence="20">N-acetylglucosamine-1-phosphate uridyltransferase</fullName>
        </alternativeName>
    </domain>
    <domain>
        <recommendedName>
            <fullName evidence="20">Glucosamine-1-phosphate N-acetyltransferase</fullName>
            <ecNumber evidence="20">2.3.1.157</ecNumber>
        </recommendedName>
    </domain>
</protein>
<comment type="function">
    <text evidence="19 20">Catalyzes the last two sequential reactions in the de novo biosynthetic pathway for UDP-N-acetylglucosamine (UDP-GlcNAc). The C-terminal domain catalyzes the transfer of acetyl group from acetyl coenzyme A to glucosamine-1-phosphate (GlcN-1-P) to produce N-acetylglucosamine-1-phosphate (GlcNAc-1-P), which is converted into UDP-GlcNAc by the transfer of uridine 5-monophosphate (from uridine 5-triphosphate), a reaction catalyzed by the N-terminal domain.</text>
</comment>
<comment type="caution">
    <text evidence="22">The sequence shown here is derived from an EMBL/GenBank/DDBJ whole genome shotgun (WGS) entry which is preliminary data.</text>
</comment>
<keyword evidence="11 20" id="KW-0460">Magnesium</keyword>
<feature type="binding site" evidence="20">
    <location>
        <begin position="78"/>
        <end position="79"/>
    </location>
    <ligand>
        <name>UDP-N-acetyl-alpha-D-glucosamine</name>
        <dbReference type="ChEBI" id="CHEBI:57705"/>
    </ligand>
</feature>
<keyword evidence="10 20" id="KW-0677">Repeat</keyword>
<evidence type="ECO:0000256" key="11">
    <source>
        <dbReference type="ARBA" id="ARBA00022842"/>
    </source>
</evidence>
<dbReference type="EC" id="2.7.7.23" evidence="20"/>
<feature type="binding site" evidence="20">
    <location>
        <position position="73"/>
    </location>
    <ligand>
        <name>UDP-N-acetyl-alpha-D-glucosamine</name>
        <dbReference type="ChEBI" id="CHEBI:57705"/>
    </ligand>
</feature>
<keyword evidence="14 20" id="KW-0511">Multifunctional enzyme</keyword>
<keyword evidence="15 20" id="KW-0012">Acyltransferase</keyword>
<dbReference type="CDD" id="cd02540">
    <property type="entry name" value="GT2_GlmU_N_bac"/>
    <property type="match status" value="1"/>
</dbReference>
<feature type="binding site" evidence="20">
    <location>
        <position position="422"/>
    </location>
    <ligand>
        <name>acetyl-CoA</name>
        <dbReference type="ChEBI" id="CHEBI:57288"/>
    </ligand>
</feature>
<feature type="binding site" evidence="20">
    <location>
        <position position="22"/>
    </location>
    <ligand>
        <name>UDP-N-acetyl-alpha-D-glucosamine</name>
        <dbReference type="ChEBI" id="CHEBI:57705"/>
    </ligand>
</feature>
<dbReference type="GO" id="GO:0008360">
    <property type="term" value="P:regulation of cell shape"/>
    <property type="evidence" value="ECO:0007669"/>
    <property type="project" value="UniProtKB-KW"/>
</dbReference>
<dbReference type="GO" id="GO:0019134">
    <property type="term" value="F:glucosamine-1-phosphate N-acetyltransferase activity"/>
    <property type="evidence" value="ECO:0007669"/>
    <property type="project" value="UniProtKB-UniRule"/>
</dbReference>
<dbReference type="GO" id="GO:0000287">
    <property type="term" value="F:magnesium ion binding"/>
    <property type="evidence" value="ECO:0007669"/>
    <property type="project" value="UniProtKB-UniRule"/>
</dbReference>
<dbReference type="HAMAP" id="MF_01631">
    <property type="entry name" value="GlmU"/>
    <property type="match status" value="1"/>
</dbReference>
<comment type="pathway">
    <text evidence="2 20">Nucleotide-sugar biosynthesis; UDP-N-acetyl-alpha-D-glucosamine biosynthesis; N-acetyl-alpha-D-glucosamine 1-phosphate from alpha-D-glucosamine 6-phosphate (route II): step 2/2.</text>
</comment>
<evidence type="ECO:0000256" key="9">
    <source>
        <dbReference type="ARBA" id="ARBA00022723"/>
    </source>
</evidence>
<feature type="binding site" evidence="20">
    <location>
        <position position="169"/>
    </location>
    <ligand>
        <name>UDP-N-acetyl-alpha-D-glucosamine</name>
        <dbReference type="ChEBI" id="CHEBI:57705"/>
    </ligand>
</feature>
<evidence type="ECO:0000256" key="18">
    <source>
        <dbReference type="ARBA" id="ARBA00048493"/>
    </source>
</evidence>
<dbReference type="InterPro" id="IPR011004">
    <property type="entry name" value="Trimer_LpxA-like_sf"/>
</dbReference>
<keyword evidence="12 20" id="KW-0133">Cell shape</keyword>
<comment type="pathway">
    <text evidence="20">Bacterial outer membrane biogenesis; LPS lipid A biosynthesis.</text>
</comment>
<evidence type="ECO:0000256" key="14">
    <source>
        <dbReference type="ARBA" id="ARBA00023268"/>
    </source>
</evidence>
<comment type="pathway">
    <text evidence="3 20">Nucleotide-sugar biosynthesis; UDP-N-acetyl-alpha-D-glucosamine biosynthesis; UDP-N-acetyl-alpha-D-glucosamine from N-acetyl-alpha-D-glucosamine 1-phosphate: step 1/1.</text>
</comment>
<dbReference type="Pfam" id="PF00483">
    <property type="entry name" value="NTP_transferase"/>
    <property type="match status" value="1"/>
</dbReference>
<feature type="binding site" evidence="20">
    <location>
        <begin position="385"/>
        <end position="386"/>
    </location>
    <ligand>
        <name>acetyl-CoA</name>
        <dbReference type="ChEBI" id="CHEBI:57288"/>
    </ligand>
</feature>
<comment type="similarity">
    <text evidence="5 20">In the N-terminal section; belongs to the N-acetylglucosamine-1-phosphate uridyltransferase family.</text>
</comment>
<feature type="binding site" evidence="20">
    <location>
        <position position="227"/>
    </location>
    <ligand>
        <name>UDP-N-acetyl-alpha-D-glucosamine</name>
        <dbReference type="ChEBI" id="CHEBI:57705"/>
    </ligand>
</feature>
<dbReference type="EMBL" id="DNZF01000082">
    <property type="protein sequence ID" value="HBK53044.1"/>
    <property type="molecule type" value="Genomic_DNA"/>
</dbReference>
<evidence type="ECO:0000256" key="6">
    <source>
        <dbReference type="ARBA" id="ARBA00022490"/>
    </source>
</evidence>
<keyword evidence="13 20" id="KW-0573">Peptidoglycan synthesis</keyword>
<comment type="subunit">
    <text evidence="20">Homotrimer.</text>
</comment>
<keyword evidence="8 20" id="KW-0548">Nucleotidyltransferase</keyword>
<feature type="binding site" evidence="20">
    <location>
        <position position="332"/>
    </location>
    <ligand>
        <name>UDP-N-acetyl-alpha-D-glucosamine</name>
        <dbReference type="ChEBI" id="CHEBI:57705"/>
    </ligand>
</feature>
<dbReference type="PANTHER" id="PTHR43584">
    <property type="entry name" value="NUCLEOTIDYL TRANSFERASE"/>
    <property type="match status" value="1"/>
</dbReference>
<dbReference type="GO" id="GO:0071555">
    <property type="term" value="P:cell wall organization"/>
    <property type="evidence" value="ECO:0007669"/>
    <property type="project" value="UniProtKB-KW"/>
</dbReference>
<feature type="region of interest" description="N-acetyltransferase" evidence="20">
    <location>
        <begin position="251"/>
        <end position="449"/>
    </location>
</feature>
<dbReference type="NCBIfam" id="NF010934">
    <property type="entry name" value="PRK14354.1"/>
    <property type="match status" value="1"/>
</dbReference>
<comment type="caution">
    <text evidence="20">Lacks conserved residue(s) required for the propagation of feature annotation.</text>
</comment>
<evidence type="ECO:0000256" key="15">
    <source>
        <dbReference type="ARBA" id="ARBA00023315"/>
    </source>
</evidence>
<dbReference type="InterPro" id="IPR005835">
    <property type="entry name" value="NTP_transferase_dom"/>
</dbReference>
<feature type="active site" description="Proton acceptor" evidence="20">
    <location>
        <position position="362"/>
    </location>
</feature>
<dbReference type="InterPro" id="IPR005882">
    <property type="entry name" value="Bifunctional_GlmU"/>
</dbReference>
<dbReference type="STRING" id="378794.GCA_001570625_00294"/>